<dbReference type="RefSeq" id="WP_109655744.1">
    <property type="nucleotide sequence ID" value="NZ_CP029145.1"/>
</dbReference>
<dbReference type="PANTHER" id="PTHR33627:SF1">
    <property type="entry name" value="TRANSPOSASE"/>
    <property type="match status" value="1"/>
</dbReference>
<dbReference type="AlphaFoldDB" id="A0A2Z3GTF0"/>
<dbReference type="OrthoDB" id="6139076at2"/>
<keyword evidence="3" id="KW-1185">Reference proteome</keyword>
<name>A0A2Z3GTF0_9BACT</name>
<evidence type="ECO:0000313" key="3">
    <source>
        <dbReference type="Proteomes" id="UP000245999"/>
    </source>
</evidence>
<dbReference type="PANTHER" id="PTHR33627">
    <property type="entry name" value="TRANSPOSASE"/>
    <property type="match status" value="1"/>
</dbReference>
<feature type="domain" description="Transposase IS701-like DDE" evidence="1">
    <location>
        <begin position="3"/>
        <end position="168"/>
    </location>
</feature>
<dbReference type="Proteomes" id="UP000245999">
    <property type="component" value="Chromosome"/>
</dbReference>
<organism evidence="2 3">
    <name type="scientific">Hymenobacter nivis</name>
    <dbReference type="NCBI Taxonomy" id="1850093"/>
    <lineage>
        <taxon>Bacteria</taxon>
        <taxon>Pseudomonadati</taxon>
        <taxon>Bacteroidota</taxon>
        <taxon>Cytophagia</taxon>
        <taxon>Cytophagales</taxon>
        <taxon>Hymenobacteraceae</taxon>
        <taxon>Hymenobacter</taxon>
    </lineage>
</organism>
<accession>A0A2Z3GTF0</accession>
<reference evidence="3" key="1">
    <citation type="submission" date="2018-04" db="EMBL/GenBank/DDBJ databases">
        <title>Complete genome of Antarctic heterotrophic bacterium Hymenobacter nivis.</title>
        <authorList>
            <person name="Terashima M."/>
        </authorList>
    </citation>
    <scope>NUCLEOTIDE SEQUENCE [LARGE SCALE GENOMIC DNA]</scope>
    <source>
        <strain evidence="3">NBRC 111535</strain>
    </source>
</reference>
<dbReference type="InterPro" id="IPR038721">
    <property type="entry name" value="IS701-like_DDE_dom"/>
</dbReference>
<dbReference type="InterPro" id="IPR039365">
    <property type="entry name" value="IS701-like"/>
</dbReference>
<dbReference type="KEGG" id="hnv:DDQ68_07510"/>
<evidence type="ECO:0000313" key="2">
    <source>
        <dbReference type="EMBL" id="AWM32644.1"/>
    </source>
</evidence>
<gene>
    <name evidence="2" type="ORF">DDQ68_07510</name>
</gene>
<protein>
    <recommendedName>
        <fullName evidence="1">Transposase IS701-like DDE domain-containing protein</fullName>
    </recommendedName>
</protein>
<sequence>MDERLPDSNYNALHHFISVSSWNGAAVMDEVARRVQASLALLGGEQGLLLDECSWEKVGHKSVGVARQYIGQVGVFAVLCRGIHAGLVGGYLYPPTAWSTDAARCAQARIPAAVQSYRSKPALAAELVKHLFGSGLAGTDWVGGDAACGNSPALRQTLEDRQQACVLDVGPGLGRPVPGGAARIGRDAKAPCNAKRCAYRSGAGSRSGNRPRPCSC</sequence>
<proteinExistence type="predicted"/>
<dbReference type="EMBL" id="CP029145">
    <property type="protein sequence ID" value="AWM32644.1"/>
    <property type="molecule type" value="Genomic_DNA"/>
</dbReference>
<evidence type="ECO:0000259" key="1">
    <source>
        <dbReference type="Pfam" id="PF13546"/>
    </source>
</evidence>
<dbReference type="Pfam" id="PF13546">
    <property type="entry name" value="DDE_5"/>
    <property type="match status" value="1"/>
</dbReference>